<dbReference type="AlphaFoldDB" id="A0ABD5ZXT6"/>
<dbReference type="InterPro" id="IPR011047">
    <property type="entry name" value="Quinoprotein_ADH-like_sf"/>
</dbReference>
<dbReference type="SUPFAM" id="SSF50998">
    <property type="entry name" value="Quinoprotein alcohol dehydrogenase-like"/>
    <property type="match status" value="1"/>
</dbReference>
<reference evidence="2 3" key="1">
    <citation type="journal article" date="2019" name="Int. J. Syst. Evol. Microbiol.">
        <title>The Global Catalogue of Microorganisms (GCM) 10K type strain sequencing project: providing services to taxonomists for standard genome sequencing and annotation.</title>
        <authorList>
            <consortium name="The Broad Institute Genomics Platform"/>
            <consortium name="The Broad Institute Genome Sequencing Center for Infectious Disease"/>
            <person name="Wu L."/>
            <person name="Ma J."/>
        </authorList>
    </citation>
    <scope>NUCLEOTIDE SEQUENCE [LARGE SCALE GENOMIC DNA]</scope>
    <source>
        <strain evidence="2 3">GX21</strain>
    </source>
</reference>
<accession>A0ABD5ZXT6</accession>
<organism evidence="2 3">
    <name type="scientific">Haloplanus litoreus</name>
    <dbReference type="NCBI Taxonomy" id="767515"/>
    <lineage>
        <taxon>Archaea</taxon>
        <taxon>Methanobacteriati</taxon>
        <taxon>Methanobacteriota</taxon>
        <taxon>Stenosarchaea group</taxon>
        <taxon>Halobacteria</taxon>
        <taxon>Halobacteriales</taxon>
        <taxon>Haloferacaceae</taxon>
        <taxon>Haloplanus</taxon>
    </lineage>
</organism>
<dbReference type="InterPro" id="IPR015943">
    <property type="entry name" value="WD40/YVTN_repeat-like_dom_sf"/>
</dbReference>
<evidence type="ECO:0000313" key="2">
    <source>
        <dbReference type="EMBL" id="MFC7255210.1"/>
    </source>
</evidence>
<sequence length="100" mass="10896">MLSATSQGLRALDARSGERRWQVGIGGGAPTIRDGRVYVATKGAVYCLGFDSGRELWTRRLSNVTGEPLLLDVDTQGTKVLIVTERTMKTDIPKVRCCTP</sequence>
<gene>
    <name evidence="2" type="ORF">ACFQKE_07865</name>
</gene>
<proteinExistence type="predicted"/>
<dbReference type="RefSeq" id="WP_379706497.1">
    <property type="nucleotide sequence ID" value="NZ_JBHTAT010000001.1"/>
</dbReference>
<comment type="caution">
    <text evidence="2">The sequence shown here is derived from an EMBL/GenBank/DDBJ whole genome shotgun (WGS) entry which is preliminary data.</text>
</comment>
<dbReference type="Gene3D" id="2.130.10.10">
    <property type="entry name" value="YVTN repeat-like/Quinoprotein amine dehydrogenase"/>
    <property type="match status" value="1"/>
</dbReference>
<dbReference type="Proteomes" id="UP001596434">
    <property type="component" value="Unassembled WGS sequence"/>
</dbReference>
<feature type="domain" description="Pyrrolo-quinoline quinone repeat" evidence="1">
    <location>
        <begin position="8"/>
        <end position="70"/>
    </location>
</feature>
<keyword evidence="3" id="KW-1185">Reference proteome</keyword>
<name>A0ABD5ZXT6_9EURY</name>
<protein>
    <submittedName>
        <fullName evidence="2">PQQ-binding-like beta-propeller repeat protein</fullName>
    </submittedName>
</protein>
<dbReference type="Pfam" id="PF13360">
    <property type="entry name" value="PQQ_2"/>
    <property type="match status" value="1"/>
</dbReference>
<dbReference type="InterPro" id="IPR002372">
    <property type="entry name" value="PQQ_rpt_dom"/>
</dbReference>
<dbReference type="GeneID" id="96953557"/>
<dbReference type="EMBL" id="JBHTAT010000001">
    <property type="protein sequence ID" value="MFC7255210.1"/>
    <property type="molecule type" value="Genomic_DNA"/>
</dbReference>
<evidence type="ECO:0000313" key="3">
    <source>
        <dbReference type="Proteomes" id="UP001596434"/>
    </source>
</evidence>
<evidence type="ECO:0000259" key="1">
    <source>
        <dbReference type="Pfam" id="PF13360"/>
    </source>
</evidence>